<keyword evidence="4 6" id="KW-1133">Transmembrane helix</keyword>
<feature type="transmembrane region" description="Helical" evidence="6">
    <location>
        <begin position="391"/>
        <end position="415"/>
    </location>
</feature>
<dbReference type="CDD" id="cd17384">
    <property type="entry name" value="MFS_SLC18A1_2_VAT1_2"/>
    <property type="match status" value="1"/>
</dbReference>
<keyword evidence="2" id="KW-0813">Transport</keyword>
<feature type="transmembrane region" description="Helical" evidence="6">
    <location>
        <begin position="134"/>
        <end position="155"/>
    </location>
</feature>
<dbReference type="GO" id="GO:0043195">
    <property type="term" value="C:terminal bouton"/>
    <property type="evidence" value="ECO:0007669"/>
    <property type="project" value="TreeGrafter"/>
</dbReference>
<evidence type="ECO:0000256" key="3">
    <source>
        <dbReference type="ARBA" id="ARBA00022692"/>
    </source>
</evidence>
<dbReference type="InterPro" id="IPR036259">
    <property type="entry name" value="MFS_trans_sf"/>
</dbReference>
<proteinExistence type="predicted"/>
<dbReference type="InterPro" id="IPR011701">
    <property type="entry name" value="MFS"/>
</dbReference>
<dbReference type="PANTHER" id="PTHR23506:SF23">
    <property type="entry name" value="GH10249P"/>
    <property type="match status" value="1"/>
</dbReference>
<feature type="transmembrane region" description="Helical" evidence="6">
    <location>
        <begin position="268"/>
        <end position="287"/>
    </location>
</feature>
<feature type="transmembrane region" description="Helical" evidence="6">
    <location>
        <begin position="334"/>
        <end position="354"/>
    </location>
</feature>
<feature type="transmembrane region" description="Helical" evidence="6">
    <location>
        <begin position="307"/>
        <end position="327"/>
    </location>
</feature>
<evidence type="ECO:0000313" key="8">
    <source>
        <dbReference type="Proteomes" id="UP000050792"/>
    </source>
</evidence>
<dbReference type="Gene3D" id="1.20.1250.20">
    <property type="entry name" value="MFS general substrate transporter like domains"/>
    <property type="match status" value="2"/>
</dbReference>
<feature type="transmembrane region" description="Helical" evidence="6">
    <location>
        <begin position="200"/>
        <end position="223"/>
    </location>
</feature>
<keyword evidence="8" id="KW-1185">Reference proteome</keyword>
<sequence>MDEKSTTNLHDNMSTEKEEEEVVVVEGEQKLNKVTDQNSCMSCLRSRTTILIIVFFALLLDNTLLTTIVPIIPKLLMNDAIKQNNCTNTNCSNMSDQTTEVYSIHIKIGIMFTVKPLIQFLINPIVGPITNRIGYSIPMFTGFLLLFASTVVFAFEMNFYVLLVARAIQGVGSACSSVSGMGMLATYYNDETERGRAFAIALSGLAIGLLIGAPYGGITYQFISRQAPFLILASLTIIDGILQLLALKPRVQRESQEGSGLIELLKDPYILIAAGSITFGNLGMSVLEPTLPLWMKTTMNSTEWQQGVAFLPSSLSYLVGTNIFGPISHRIGRGYSAGLGLLITTGCLIGLPFSKRMEHLIAPMFGLGFAVGMVDSSMMPIMGYLVDLRHVAVYGSVYAIADVAFCFSFVIGPIVGSVLVKYLGFHWMMWITAIICFIYSPLTLFLKNPAQKEPSNLEITICKSLYSLDE</sequence>
<dbReference type="InterPro" id="IPR050930">
    <property type="entry name" value="MFS_Vesicular_Transporter"/>
</dbReference>
<dbReference type="GO" id="GO:0005335">
    <property type="term" value="F:serotonin:sodium:chloride symporter activity"/>
    <property type="evidence" value="ECO:0007669"/>
    <property type="project" value="TreeGrafter"/>
</dbReference>
<dbReference type="GO" id="GO:0015842">
    <property type="term" value="P:aminergic neurotransmitter loading into synaptic vesicle"/>
    <property type="evidence" value="ECO:0007669"/>
    <property type="project" value="TreeGrafter"/>
</dbReference>
<feature type="transmembrane region" description="Helical" evidence="6">
    <location>
        <begin position="427"/>
        <end position="446"/>
    </location>
</feature>
<name>A0AA85GIA7_9TREM</name>
<evidence type="ECO:0000256" key="1">
    <source>
        <dbReference type="ARBA" id="ARBA00004141"/>
    </source>
</evidence>
<feature type="transmembrane region" description="Helical" evidence="6">
    <location>
        <begin position="360"/>
        <end position="379"/>
    </location>
</feature>
<evidence type="ECO:0000256" key="6">
    <source>
        <dbReference type="SAM" id="Phobius"/>
    </source>
</evidence>
<dbReference type="GO" id="GO:0030672">
    <property type="term" value="C:synaptic vesicle membrane"/>
    <property type="evidence" value="ECO:0007669"/>
    <property type="project" value="TreeGrafter"/>
</dbReference>
<dbReference type="PANTHER" id="PTHR23506">
    <property type="entry name" value="GH10249P"/>
    <property type="match status" value="1"/>
</dbReference>
<evidence type="ECO:0000256" key="5">
    <source>
        <dbReference type="ARBA" id="ARBA00023136"/>
    </source>
</evidence>
<organism evidence="8 9">
    <name type="scientific">Schistosoma rodhaini</name>
    <dbReference type="NCBI Taxonomy" id="6188"/>
    <lineage>
        <taxon>Eukaryota</taxon>
        <taxon>Metazoa</taxon>
        <taxon>Spiralia</taxon>
        <taxon>Lophotrochozoa</taxon>
        <taxon>Platyhelminthes</taxon>
        <taxon>Trematoda</taxon>
        <taxon>Digenea</taxon>
        <taxon>Strigeidida</taxon>
        <taxon>Schistosomatoidea</taxon>
        <taxon>Schistosomatidae</taxon>
        <taxon>Schistosoma</taxon>
    </lineage>
</organism>
<keyword evidence="5 6" id="KW-0472">Membrane</keyword>
<reference evidence="8" key="1">
    <citation type="submission" date="2022-06" db="EMBL/GenBank/DDBJ databases">
        <authorList>
            <person name="Berger JAMES D."/>
            <person name="Berger JAMES D."/>
        </authorList>
    </citation>
    <scope>NUCLEOTIDE SEQUENCE [LARGE SCALE GENOMIC DNA]</scope>
</reference>
<keyword evidence="3 6" id="KW-0812">Transmembrane</keyword>
<reference evidence="9" key="2">
    <citation type="submission" date="2023-11" db="UniProtKB">
        <authorList>
            <consortium name="WormBaseParasite"/>
        </authorList>
    </citation>
    <scope>IDENTIFICATION</scope>
</reference>
<feature type="transmembrane region" description="Helical" evidence="6">
    <location>
        <begin position="102"/>
        <end position="122"/>
    </location>
</feature>
<feature type="domain" description="Major facilitator superfamily (MFS) profile" evidence="7">
    <location>
        <begin position="50"/>
        <end position="451"/>
    </location>
</feature>
<accession>A0AA85GIA7</accession>
<evidence type="ECO:0000256" key="4">
    <source>
        <dbReference type="ARBA" id="ARBA00022989"/>
    </source>
</evidence>
<dbReference type="FunFam" id="1.20.1250.20:FF:000145">
    <property type="entry name" value="Chromaffin granule amine transporter"/>
    <property type="match status" value="1"/>
</dbReference>
<dbReference type="SUPFAM" id="SSF103473">
    <property type="entry name" value="MFS general substrate transporter"/>
    <property type="match status" value="1"/>
</dbReference>
<dbReference type="PROSITE" id="PS50850">
    <property type="entry name" value="MFS"/>
    <property type="match status" value="1"/>
</dbReference>
<dbReference type="Proteomes" id="UP000050792">
    <property type="component" value="Unassembled WGS sequence"/>
</dbReference>
<feature type="transmembrane region" description="Helical" evidence="6">
    <location>
        <begin position="167"/>
        <end position="188"/>
    </location>
</feature>
<dbReference type="InterPro" id="IPR020846">
    <property type="entry name" value="MFS_dom"/>
</dbReference>
<protein>
    <recommendedName>
        <fullName evidence="7">Major facilitator superfamily (MFS) profile domain-containing protein</fullName>
    </recommendedName>
</protein>
<evidence type="ECO:0000313" key="9">
    <source>
        <dbReference type="WBParaSite" id="SRDH1_98120.1"/>
    </source>
</evidence>
<dbReference type="WBParaSite" id="SRDH1_98120.1">
    <property type="protein sequence ID" value="SRDH1_98120.1"/>
    <property type="gene ID" value="SRDH1_98120"/>
</dbReference>
<feature type="transmembrane region" description="Helical" evidence="6">
    <location>
        <begin position="229"/>
        <end position="247"/>
    </location>
</feature>
<evidence type="ECO:0000259" key="7">
    <source>
        <dbReference type="PROSITE" id="PS50850"/>
    </source>
</evidence>
<feature type="transmembrane region" description="Helical" evidence="6">
    <location>
        <begin position="50"/>
        <end position="72"/>
    </location>
</feature>
<dbReference type="AlphaFoldDB" id="A0AA85GIA7"/>
<dbReference type="Pfam" id="PF07690">
    <property type="entry name" value="MFS_1"/>
    <property type="match status" value="1"/>
</dbReference>
<evidence type="ECO:0000256" key="2">
    <source>
        <dbReference type="ARBA" id="ARBA00022448"/>
    </source>
</evidence>
<comment type="subcellular location">
    <subcellularLocation>
        <location evidence="1">Membrane</location>
        <topology evidence="1">Multi-pass membrane protein</topology>
    </subcellularLocation>
</comment>